<dbReference type="RefSeq" id="WP_044361341.1">
    <property type="nucleotide sequence ID" value="NZ_JXWY01000107.1"/>
</dbReference>
<organism evidence="2 4">
    <name type="scientific">Staphylococcus microti</name>
    <dbReference type="NCBI Taxonomy" id="569857"/>
    <lineage>
        <taxon>Bacteria</taxon>
        <taxon>Bacillati</taxon>
        <taxon>Bacillota</taxon>
        <taxon>Bacilli</taxon>
        <taxon>Bacillales</taxon>
        <taxon>Staphylococcaceae</taxon>
        <taxon>Staphylococcus</taxon>
    </lineage>
</organism>
<evidence type="ECO:0000313" key="3">
    <source>
        <dbReference type="Proteomes" id="UP000032366"/>
    </source>
</evidence>
<dbReference type="OrthoDB" id="2389160at2"/>
<sequence>MTRHTQEKIQQINGMFNMLEQQIIHSKDMAHFRNELFFVNHAHRENYEALLLYYSDSETNPIIDGACYIVALPEIFDAIDVFNAPLPFSWVYNEEGLTPEMTNLSVPIQYLVAAALEVTDVYVFKPSGYTMGLNNWNLVQMRIFWQYTALVRRNAS</sequence>
<evidence type="ECO:0000313" key="1">
    <source>
        <dbReference type="EMBL" id="KIX90011.1"/>
    </source>
</evidence>
<dbReference type="InterPro" id="IPR024469">
    <property type="entry name" value="DUF2538"/>
</dbReference>
<reference evidence="1 3" key="1">
    <citation type="submission" date="2015-01" db="EMBL/GenBank/DDBJ databases">
        <authorList>
            <person name="Guo J."/>
        </authorList>
    </citation>
    <scope>NUCLEOTIDE SEQUENCE [LARGE SCALE GENOMIC DNA]</scope>
    <source>
        <strain evidence="1 3">DSM 22147</strain>
    </source>
</reference>
<keyword evidence="3" id="KW-1185">Reference proteome</keyword>
<dbReference type="Proteomes" id="UP000032366">
    <property type="component" value="Unassembled WGS sequence"/>
</dbReference>
<dbReference type="Proteomes" id="UP000254100">
    <property type="component" value="Unassembled WGS sequence"/>
</dbReference>
<evidence type="ECO:0000313" key="4">
    <source>
        <dbReference type="Proteomes" id="UP000254100"/>
    </source>
</evidence>
<dbReference type="AlphaFoldDB" id="A0A0D6XP31"/>
<dbReference type="EMBL" id="UHDT01000001">
    <property type="protein sequence ID" value="SUM57086.1"/>
    <property type="molecule type" value="Genomic_DNA"/>
</dbReference>
<dbReference type="EMBL" id="JXWY01000107">
    <property type="protein sequence ID" value="KIX90011.1"/>
    <property type="molecule type" value="Genomic_DNA"/>
</dbReference>
<reference evidence="2 4" key="2">
    <citation type="submission" date="2018-06" db="EMBL/GenBank/DDBJ databases">
        <authorList>
            <consortium name="Pathogen Informatics"/>
            <person name="Doyle S."/>
        </authorList>
    </citation>
    <scope>NUCLEOTIDE SEQUENCE [LARGE SCALE GENOMIC DNA]</scope>
    <source>
        <strain evidence="2 4">NCTC13832</strain>
    </source>
</reference>
<gene>
    <name evidence="2" type="ORF">NCTC13832_00754</name>
    <name evidence="1" type="ORF">TP70_09830</name>
</gene>
<dbReference type="Pfam" id="PF10804">
    <property type="entry name" value="DUF2538"/>
    <property type="match status" value="1"/>
</dbReference>
<evidence type="ECO:0000313" key="2">
    <source>
        <dbReference type="EMBL" id="SUM57086.1"/>
    </source>
</evidence>
<proteinExistence type="predicted"/>
<protein>
    <submittedName>
        <fullName evidence="2">LytR family transcriptional regulator</fullName>
    </submittedName>
</protein>
<accession>A0A0D6XP31</accession>
<name>A0A0D6XP31_9STAP</name>